<accession>A0AAD9TDK9</accession>
<dbReference type="PANTHER" id="PTHR31973">
    <property type="entry name" value="POLYPROTEIN, PUTATIVE-RELATED"/>
    <property type="match status" value="1"/>
</dbReference>
<gene>
    <name evidence="4" type="ORF">Ddye_028563</name>
</gene>
<dbReference type="InterPro" id="IPR018289">
    <property type="entry name" value="MULE_transposase_dom"/>
</dbReference>
<protein>
    <recommendedName>
        <fullName evidence="3">CCHC-type domain-containing protein</fullName>
    </recommendedName>
</protein>
<dbReference type="PROSITE" id="PS50158">
    <property type="entry name" value="ZF_CCHC"/>
    <property type="match status" value="1"/>
</dbReference>
<dbReference type="InterPro" id="IPR036875">
    <property type="entry name" value="Znf_CCHC_sf"/>
</dbReference>
<proteinExistence type="predicted"/>
<dbReference type="SMART" id="SM00343">
    <property type="entry name" value="ZnF_C2HC"/>
    <property type="match status" value="2"/>
</dbReference>
<dbReference type="EMBL" id="JANJYI010000009">
    <property type="protein sequence ID" value="KAK2633771.1"/>
    <property type="molecule type" value="Genomic_DNA"/>
</dbReference>
<keyword evidence="5" id="KW-1185">Reference proteome</keyword>
<dbReference type="Gene3D" id="4.10.60.10">
    <property type="entry name" value="Zinc finger, CCHC-type"/>
    <property type="match status" value="1"/>
</dbReference>
<keyword evidence="1" id="KW-0479">Metal-binding</keyword>
<evidence type="ECO:0000313" key="5">
    <source>
        <dbReference type="Proteomes" id="UP001280121"/>
    </source>
</evidence>
<organism evidence="4 5">
    <name type="scientific">Dipteronia dyeriana</name>
    <dbReference type="NCBI Taxonomy" id="168575"/>
    <lineage>
        <taxon>Eukaryota</taxon>
        <taxon>Viridiplantae</taxon>
        <taxon>Streptophyta</taxon>
        <taxon>Embryophyta</taxon>
        <taxon>Tracheophyta</taxon>
        <taxon>Spermatophyta</taxon>
        <taxon>Magnoliopsida</taxon>
        <taxon>eudicotyledons</taxon>
        <taxon>Gunneridae</taxon>
        <taxon>Pentapetalae</taxon>
        <taxon>rosids</taxon>
        <taxon>malvids</taxon>
        <taxon>Sapindales</taxon>
        <taxon>Sapindaceae</taxon>
        <taxon>Hippocastanoideae</taxon>
        <taxon>Acereae</taxon>
        <taxon>Dipteronia</taxon>
    </lineage>
</organism>
<dbReference type="GO" id="GO:0008270">
    <property type="term" value="F:zinc ion binding"/>
    <property type="evidence" value="ECO:0007669"/>
    <property type="project" value="UniProtKB-KW"/>
</dbReference>
<keyword evidence="1" id="KW-0863">Zinc-finger</keyword>
<evidence type="ECO:0000259" key="3">
    <source>
        <dbReference type="PROSITE" id="PS50158"/>
    </source>
</evidence>
<evidence type="ECO:0000313" key="4">
    <source>
        <dbReference type="EMBL" id="KAK2633771.1"/>
    </source>
</evidence>
<dbReference type="InterPro" id="IPR001878">
    <property type="entry name" value="Znf_CCHC"/>
</dbReference>
<evidence type="ECO:0000256" key="1">
    <source>
        <dbReference type="PROSITE-ProRule" id="PRU00047"/>
    </source>
</evidence>
<name>A0AAD9TDK9_9ROSI</name>
<feature type="region of interest" description="Disordered" evidence="2">
    <location>
        <begin position="214"/>
        <end position="274"/>
    </location>
</feature>
<evidence type="ECO:0000256" key="2">
    <source>
        <dbReference type="SAM" id="MobiDB-lite"/>
    </source>
</evidence>
<dbReference type="Pfam" id="PF10551">
    <property type="entry name" value="MULE"/>
    <property type="match status" value="1"/>
</dbReference>
<reference evidence="4" key="1">
    <citation type="journal article" date="2023" name="Plant J.">
        <title>Genome sequences and population genomics provide insights into the demographic history, inbreeding, and mutation load of two 'living fossil' tree species of Dipteronia.</title>
        <authorList>
            <person name="Feng Y."/>
            <person name="Comes H.P."/>
            <person name="Chen J."/>
            <person name="Zhu S."/>
            <person name="Lu R."/>
            <person name="Zhang X."/>
            <person name="Li P."/>
            <person name="Qiu J."/>
            <person name="Olsen K.M."/>
            <person name="Qiu Y."/>
        </authorList>
    </citation>
    <scope>NUCLEOTIDE SEQUENCE</scope>
    <source>
        <strain evidence="4">KIB01</strain>
    </source>
</reference>
<dbReference type="SUPFAM" id="SSF57756">
    <property type="entry name" value="Retrovirus zinc finger-like domains"/>
    <property type="match status" value="1"/>
</dbReference>
<keyword evidence="1" id="KW-0862">Zinc</keyword>
<feature type="domain" description="CCHC-type" evidence="3">
    <location>
        <begin position="208"/>
        <end position="223"/>
    </location>
</feature>
<feature type="compositionally biased region" description="Basic and acidic residues" evidence="2">
    <location>
        <begin position="241"/>
        <end position="256"/>
    </location>
</feature>
<dbReference type="PANTHER" id="PTHR31973:SF195">
    <property type="entry name" value="MUDR FAMILY TRANSPOSASE"/>
    <property type="match status" value="1"/>
</dbReference>
<sequence length="274" mass="31249">MGDNDSFESIDTFRRPIICIDATHLNARTRGILLVAVCKDGNEMIYPLTFGFAKSEYTKSWTWFLKKLHKLIQYPDRVLLVSDRNNDAHIKEMTDTAQQCEIHLIHFNKFKVDDKWKELDDLPCSHAIAVARFKGVSINSLVFDLYITGFLKHAYEMGVNPVPNLEFWDIPDAIQNRIVLSWEKKNLPGRPKKLRIPSVGEKRNLHSCSKCGKKGHKKNNCPESSSITNKPAKRARSCNICKKDGHNRLKCPDKPPEPILIDMDEQKAGGPPVI</sequence>
<dbReference type="GO" id="GO:0003676">
    <property type="term" value="F:nucleic acid binding"/>
    <property type="evidence" value="ECO:0007669"/>
    <property type="project" value="InterPro"/>
</dbReference>
<dbReference type="AlphaFoldDB" id="A0AAD9TDK9"/>
<dbReference type="Proteomes" id="UP001280121">
    <property type="component" value="Unassembled WGS sequence"/>
</dbReference>
<comment type="caution">
    <text evidence="4">The sequence shown here is derived from an EMBL/GenBank/DDBJ whole genome shotgun (WGS) entry which is preliminary data.</text>
</comment>